<gene>
    <name evidence="2" type="ORF">KQX54_007829</name>
</gene>
<name>A0AAV7IR57_COTGL</name>
<sequence length="162" mass="18079">MNVNGQGSLTGHNIAITSITETRLATPTSTTRVHLKSLRPTLVHYPAYELAFGTCQRDAMQHDEGVPFKQVLLDKPLTREATLENSPTRLDALRPLHSQPLLEYNTSYRNAERKLEGGLGREENLRIRKKSQEGTEEKDKAPGGVPSTRASAIKTRRNRPLP</sequence>
<protein>
    <submittedName>
        <fullName evidence="2">Uncharacterized protein</fullName>
    </submittedName>
</protein>
<accession>A0AAV7IR57</accession>
<feature type="compositionally biased region" description="Basic and acidic residues" evidence="1">
    <location>
        <begin position="114"/>
        <end position="141"/>
    </location>
</feature>
<evidence type="ECO:0000256" key="1">
    <source>
        <dbReference type="SAM" id="MobiDB-lite"/>
    </source>
</evidence>
<feature type="region of interest" description="Disordered" evidence="1">
    <location>
        <begin position="114"/>
        <end position="162"/>
    </location>
</feature>
<dbReference type="Proteomes" id="UP000826195">
    <property type="component" value="Unassembled WGS sequence"/>
</dbReference>
<proteinExistence type="predicted"/>
<evidence type="ECO:0000313" key="3">
    <source>
        <dbReference type="Proteomes" id="UP000826195"/>
    </source>
</evidence>
<dbReference type="AlphaFoldDB" id="A0AAV7IR57"/>
<comment type="caution">
    <text evidence="2">The sequence shown here is derived from an EMBL/GenBank/DDBJ whole genome shotgun (WGS) entry which is preliminary data.</text>
</comment>
<reference evidence="2 3" key="1">
    <citation type="journal article" date="2021" name="J. Hered.">
        <title>A chromosome-level genome assembly of the parasitoid wasp, Cotesia glomerata (Hymenoptera: Braconidae).</title>
        <authorList>
            <person name="Pinto B.J."/>
            <person name="Weis J.J."/>
            <person name="Gamble T."/>
            <person name="Ode P.J."/>
            <person name="Paul R."/>
            <person name="Zaspel J.M."/>
        </authorList>
    </citation>
    <scope>NUCLEOTIDE SEQUENCE [LARGE SCALE GENOMIC DNA]</scope>
    <source>
        <strain evidence="2">CgM1</strain>
    </source>
</reference>
<keyword evidence="3" id="KW-1185">Reference proteome</keyword>
<organism evidence="2 3">
    <name type="scientific">Cotesia glomerata</name>
    <name type="common">Lepidopteran parasitic wasp</name>
    <name type="synonym">Apanteles glomeratus</name>
    <dbReference type="NCBI Taxonomy" id="32391"/>
    <lineage>
        <taxon>Eukaryota</taxon>
        <taxon>Metazoa</taxon>
        <taxon>Ecdysozoa</taxon>
        <taxon>Arthropoda</taxon>
        <taxon>Hexapoda</taxon>
        <taxon>Insecta</taxon>
        <taxon>Pterygota</taxon>
        <taxon>Neoptera</taxon>
        <taxon>Endopterygota</taxon>
        <taxon>Hymenoptera</taxon>
        <taxon>Apocrita</taxon>
        <taxon>Ichneumonoidea</taxon>
        <taxon>Braconidae</taxon>
        <taxon>Microgastrinae</taxon>
        <taxon>Cotesia</taxon>
    </lineage>
</organism>
<dbReference type="EMBL" id="JAHXZJ010000001">
    <property type="protein sequence ID" value="KAH0567243.1"/>
    <property type="molecule type" value="Genomic_DNA"/>
</dbReference>
<evidence type="ECO:0000313" key="2">
    <source>
        <dbReference type="EMBL" id="KAH0567243.1"/>
    </source>
</evidence>